<protein>
    <submittedName>
        <fullName evidence="2">Uncharacterized protein</fullName>
    </submittedName>
</protein>
<dbReference type="RefSeq" id="WP_340286672.1">
    <property type="nucleotide sequence ID" value="NZ_JBBJUP010000003.1"/>
</dbReference>
<dbReference type="Proteomes" id="UP001364211">
    <property type="component" value="Unassembled WGS sequence"/>
</dbReference>
<organism evidence="2 3">
    <name type="scientific">Pseudonocardia spirodelae</name>
    <dbReference type="NCBI Taxonomy" id="3133431"/>
    <lineage>
        <taxon>Bacteria</taxon>
        <taxon>Bacillati</taxon>
        <taxon>Actinomycetota</taxon>
        <taxon>Actinomycetes</taxon>
        <taxon>Pseudonocardiales</taxon>
        <taxon>Pseudonocardiaceae</taxon>
        <taxon>Pseudonocardia</taxon>
    </lineage>
</organism>
<evidence type="ECO:0000256" key="1">
    <source>
        <dbReference type="SAM" id="MobiDB-lite"/>
    </source>
</evidence>
<keyword evidence="3" id="KW-1185">Reference proteome</keyword>
<reference evidence="2 3" key="1">
    <citation type="submission" date="2024-03" db="EMBL/GenBank/DDBJ databases">
        <title>Draft genome sequence of Pseudonocardia sp. DW16-2.</title>
        <authorList>
            <person name="Duangmal K."/>
        </authorList>
    </citation>
    <scope>NUCLEOTIDE SEQUENCE [LARGE SCALE GENOMIC DNA]</scope>
    <source>
        <strain evidence="2 3">DW16-2</strain>
    </source>
</reference>
<name>A0ABU8T2K0_9PSEU</name>
<dbReference type="EMBL" id="JBBJUP010000003">
    <property type="protein sequence ID" value="MEJ8278189.1"/>
    <property type="molecule type" value="Genomic_DNA"/>
</dbReference>
<comment type="caution">
    <text evidence="2">The sequence shown here is derived from an EMBL/GenBank/DDBJ whole genome shotgun (WGS) entry which is preliminary data.</text>
</comment>
<proteinExistence type="predicted"/>
<evidence type="ECO:0000313" key="3">
    <source>
        <dbReference type="Proteomes" id="UP001364211"/>
    </source>
</evidence>
<feature type="region of interest" description="Disordered" evidence="1">
    <location>
        <begin position="1"/>
        <end position="45"/>
    </location>
</feature>
<sequence length="45" mass="4697">MGEGEPAAQEAIHASMAAPAATAELPGGRHGRRDAEQTAEMPRLR</sequence>
<gene>
    <name evidence="2" type="ORF">WJX68_04520</name>
</gene>
<evidence type="ECO:0000313" key="2">
    <source>
        <dbReference type="EMBL" id="MEJ8278189.1"/>
    </source>
</evidence>
<accession>A0ABU8T2K0</accession>